<evidence type="ECO:0000313" key="8">
    <source>
        <dbReference type="Proteomes" id="UP000094936"/>
    </source>
</evidence>
<dbReference type="Pfam" id="PF22740">
    <property type="entry name" value="PapZ_C"/>
    <property type="match status" value="1"/>
</dbReference>
<dbReference type="InterPro" id="IPR005337">
    <property type="entry name" value="RapZ-like"/>
</dbReference>
<evidence type="ECO:0000256" key="2">
    <source>
        <dbReference type="ARBA" id="ARBA00022840"/>
    </source>
</evidence>
<evidence type="ECO:0000259" key="6">
    <source>
        <dbReference type="Pfam" id="PF22740"/>
    </source>
</evidence>
<dbReference type="InterPro" id="IPR027417">
    <property type="entry name" value="P-loop_NTPase"/>
</dbReference>
<evidence type="ECO:0000313" key="7">
    <source>
        <dbReference type="EMBL" id="ODA34128.1"/>
    </source>
</evidence>
<dbReference type="STRING" id="1080227.A8L45_07560"/>
<dbReference type="Pfam" id="PF03668">
    <property type="entry name" value="RapZ-like_N"/>
    <property type="match status" value="1"/>
</dbReference>
<keyword evidence="1 4" id="KW-0547">Nucleotide-binding</keyword>
<reference evidence="7 8" key="1">
    <citation type="submission" date="2016-05" db="EMBL/GenBank/DDBJ databases">
        <title>Genomic Taxonomy of the Vibrionaceae.</title>
        <authorList>
            <person name="Gomez-Gil B."/>
            <person name="Enciso-Ibarra J."/>
        </authorList>
    </citation>
    <scope>NUCLEOTIDE SEQUENCE [LARGE SCALE GENOMIC DNA]</scope>
    <source>
        <strain evidence="7 8">CAIM 1920</strain>
    </source>
</reference>
<proteinExistence type="inferred from homology"/>
<dbReference type="PANTHER" id="PTHR30448:SF0">
    <property type="entry name" value="RNASE ADAPTER PROTEIN RAPZ"/>
    <property type="match status" value="1"/>
</dbReference>
<dbReference type="NCBIfam" id="NF003828">
    <property type="entry name" value="PRK05416.1"/>
    <property type="match status" value="1"/>
</dbReference>
<dbReference type="SUPFAM" id="SSF52540">
    <property type="entry name" value="P-loop containing nucleoside triphosphate hydrolases"/>
    <property type="match status" value="1"/>
</dbReference>
<accession>A0A1C3ELL6</accession>
<comment type="caution">
    <text evidence="7">The sequence shown here is derived from an EMBL/GenBank/DDBJ whole genome shotgun (WGS) entry which is preliminary data.</text>
</comment>
<dbReference type="RefSeq" id="WP_068900840.1">
    <property type="nucleotide sequence ID" value="NZ_JBHUIF010000019.1"/>
</dbReference>
<evidence type="ECO:0000256" key="1">
    <source>
        <dbReference type="ARBA" id="ARBA00022741"/>
    </source>
</evidence>
<dbReference type="GO" id="GO:0005524">
    <property type="term" value="F:ATP binding"/>
    <property type="evidence" value="ECO:0007669"/>
    <property type="project" value="UniProtKB-UniRule"/>
</dbReference>
<dbReference type="EMBL" id="LYBM01000010">
    <property type="protein sequence ID" value="ODA34128.1"/>
    <property type="molecule type" value="Genomic_DNA"/>
</dbReference>
<dbReference type="PANTHER" id="PTHR30448">
    <property type="entry name" value="RNASE ADAPTER PROTEIN RAPZ"/>
    <property type="match status" value="1"/>
</dbReference>
<gene>
    <name evidence="7" type="ORF">A8L45_07560</name>
</gene>
<name>A0A1C3ELL6_9GAMM</name>
<keyword evidence="2 4" id="KW-0067">ATP-binding</keyword>
<dbReference type="HAMAP" id="MF_00636">
    <property type="entry name" value="RapZ_like"/>
    <property type="match status" value="1"/>
</dbReference>
<evidence type="ECO:0000259" key="5">
    <source>
        <dbReference type="Pfam" id="PF03668"/>
    </source>
</evidence>
<keyword evidence="8" id="KW-1185">Reference proteome</keyword>
<dbReference type="PIRSF" id="PIRSF005052">
    <property type="entry name" value="P-loopkin"/>
    <property type="match status" value="1"/>
</dbReference>
<feature type="domain" description="RapZ-like N-terminal" evidence="5">
    <location>
        <begin position="1"/>
        <end position="154"/>
    </location>
</feature>
<feature type="binding site" evidence="4">
    <location>
        <begin position="56"/>
        <end position="59"/>
    </location>
    <ligand>
        <name>GTP</name>
        <dbReference type="ChEBI" id="CHEBI:37565"/>
    </ligand>
</feature>
<evidence type="ECO:0000256" key="4">
    <source>
        <dbReference type="HAMAP-Rule" id="MF_00636"/>
    </source>
</evidence>
<sequence length="283" mass="31877">MELKIVSGCSGAGKSVALRVLEDLGYYCVDNLPVVLLPQFISTQPTGNNKVAVSIDIRNMPADPAEITRVLAQLPDDLDIDVFFLDAENKELIKRFSETRRLHPLSKENLTLEQSIVREKELLLPLKERADRVIDSTGHSVHNLSESVRNLILGRSSKDLVIVFESFGFKHGLPSDADFVYDVRFLPNPHWEPSLRPLTGLDEPVKLYLSAQSEVSMLIAQIKGFLEFWLPALENNNRSYLTVAIGCTGGQHRSVYIAQHLADYFQSTGQQVQIRHRTLEKQQ</sequence>
<dbReference type="InterPro" id="IPR053930">
    <property type="entry name" value="RapZ-like_N"/>
</dbReference>
<keyword evidence="3 4" id="KW-0342">GTP-binding</keyword>
<dbReference type="GO" id="GO:0005525">
    <property type="term" value="F:GTP binding"/>
    <property type="evidence" value="ECO:0007669"/>
    <property type="project" value="UniProtKB-UniRule"/>
</dbReference>
<dbReference type="Proteomes" id="UP000094936">
    <property type="component" value="Unassembled WGS sequence"/>
</dbReference>
<evidence type="ECO:0000256" key="3">
    <source>
        <dbReference type="ARBA" id="ARBA00023134"/>
    </source>
</evidence>
<protein>
    <submittedName>
        <fullName evidence="7">RNase adaptor protein RapZ</fullName>
    </submittedName>
</protein>
<dbReference type="OrthoDB" id="9784461at2"/>
<feature type="binding site" evidence="4">
    <location>
        <begin position="8"/>
        <end position="15"/>
    </location>
    <ligand>
        <name>ATP</name>
        <dbReference type="ChEBI" id="CHEBI:30616"/>
    </ligand>
</feature>
<organism evidence="7 8">
    <name type="scientific">Veronia pacifica</name>
    <dbReference type="NCBI Taxonomy" id="1080227"/>
    <lineage>
        <taxon>Bacteria</taxon>
        <taxon>Pseudomonadati</taxon>
        <taxon>Pseudomonadota</taxon>
        <taxon>Gammaproteobacteria</taxon>
        <taxon>Vibrionales</taxon>
        <taxon>Vibrionaceae</taxon>
        <taxon>Veronia</taxon>
    </lineage>
</organism>
<dbReference type="InterPro" id="IPR053931">
    <property type="entry name" value="RapZ_C"/>
</dbReference>
<dbReference type="AlphaFoldDB" id="A0A1C3ELL6"/>
<feature type="domain" description="RapZ C-terminal" evidence="6">
    <location>
        <begin position="161"/>
        <end position="279"/>
    </location>
</feature>